<dbReference type="GO" id="GO:0000381">
    <property type="term" value="P:regulation of alternative mRNA splicing, via spliceosome"/>
    <property type="evidence" value="ECO:0007669"/>
    <property type="project" value="TreeGrafter"/>
</dbReference>
<feature type="coiled-coil region" evidence="7">
    <location>
        <begin position="169"/>
        <end position="196"/>
    </location>
</feature>
<dbReference type="eggNOG" id="KOG0007">
    <property type="taxonomic scope" value="Eukaryota"/>
</dbReference>
<dbReference type="Pfam" id="PF01805">
    <property type="entry name" value="Surp"/>
    <property type="match status" value="2"/>
</dbReference>
<dbReference type="OMA" id="HYASIDW"/>
<protein>
    <submittedName>
        <fullName evidence="10">Pre-mRNA-splicing factor PRP21</fullName>
    </submittedName>
</protein>
<dbReference type="GO" id="GO:0005686">
    <property type="term" value="C:U2 snRNP"/>
    <property type="evidence" value="ECO:0007669"/>
    <property type="project" value="TreeGrafter"/>
</dbReference>
<evidence type="ECO:0000256" key="3">
    <source>
        <dbReference type="ARBA" id="ARBA00022728"/>
    </source>
</evidence>
<feature type="compositionally biased region" description="Basic and acidic residues" evidence="8">
    <location>
        <begin position="262"/>
        <end position="277"/>
    </location>
</feature>
<evidence type="ECO:0000256" key="4">
    <source>
        <dbReference type="ARBA" id="ARBA00022737"/>
    </source>
</evidence>
<reference evidence="11 12" key="2">
    <citation type="submission" date="2016-08" db="EMBL/GenBank/DDBJ databases">
        <title>Draft genome sequence of allopolyploid Zygosaccharomyces rouxii.</title>
        <authorList>
            <person name="Watanabe J."/>
            <person name="Uehara K."/>
            <person name="Mogi Y."/>
            <person name="Tsukioka Y."/>
        </authorList>
    </citation>
    <scope>NUCLEOTIDE SEQUENCE [LARGE SCALE GENOMIC DNA]</scope>
    <source>
        <strain evidence="11 12">NBRC 110957</strain>
    </source>
</reference>
<keyword evidence="7" id="KW-0175">Coiled coil</keyword>
<dbReference type="InterPro" id="IPR022030">
    <property type="entry name" value="SF3A1_dom"/>
</dbReference>
<dbReference type="AlphaFoldDB" id="B2G4P9"/>
<evidence type="ECO:0000259" key="9">
    <source>
        <dbReference type="PROSITE" id="PS50128"/>
    </source>
</evidence>
<keyword evidence="2" id="KW-0507">mRNA processing</keyword>
<keyword evidence="4" id="KW-0677">Repeat</keyword>
<dbReference type="InterPro" id="IPR045146">
    <property type="entry name" value="SF3A1"/>
</dbReference>
<dbReference type="GO" id="GO:0045292">
    <property type="term" value="P:mRNA cis splicing, via spliceosome"/>
    <property type="evidence" value="ECO:0007669"/>
    <property type="project" value="InterPro"/>
</dbReference>
<evidence type="ECO:0000256" key="1">
    <source>
        <dbReference type="ARBA" id="ARBA00004123"/>
    </source>
</evidence>
<keyword evidence="5" id="KW-0508">mRNA splicing</keyword>
<evidence type="ECO:0000313" key="12">
    <source>
        <dbReference type="Proteomes" id="UP000187013"/>
    </source>
</evidence>
<evidence type="ECO:0000256" key="5">
    <source>
        <dbReference type="ARBA" id="ARBA00023187"/>
    </source>
</evidence>
<keyword evidence="3" id="KW-0747">Spliceosome</keyword>
<organism evidence="10">
    <name type="scientific">Zygosaccharomyces rouxii</name>
    <dbReference type="NCBI Taxonomy" id="4956"/>
    <lineage>
        <taxon>Eukaryota</taxon>
        <taxon>Fungi</taxon>
        <taxon>Dikarya</taxon>
        <taxon>Ascomycota</taxon>
        <taxon>Saccharomycotina</taxon>
        <taxon>Saccharomycetes</taxon>
        <taxon>Saccharomycetales</taxon>
        <taxon>Saccharomycetaceae</taxon>
        <taxon>Zygosaccharomyces</taxon>
    </lineage>
</organism>
<sequence>MNIPDGIPVPEDASLKETITKTAAYAKQNGPSFVEKLKNDDRFSFTDPDNEYYEYFQHILSYDTDKSLLPREPYPFSFTSYDKNLSPRDLEIIKAAAAFCVANEDLNYLDKMRQQFGSNPQFGFLNPDHSLNETFIHFMNQYKQVKKNTLDPPAFDYLNEDYKSVILRRSFQRAEYREYAKELENEKKQVSRLQKIQFSAYDWTNFKVVHTLTLSNTSNEPLNFAELSLRRINKTSEIPLFSGKEFSTNTETTKNRKRKVKAAGETRIKRRRADENSRDIQCPITHKMIPEDKFDRHLQILLGDPHYKTEREKYKAKHRLTNLSSDEVFENIKNIARNTTGL</sequence>
<accession>B2G4P9</accession>
<gene>
    <name evidence="10" type="primary">Zr_PRP21</name>
    <name evidence="10" type="ORF">Zrou_9p14</name>
    <name evidence="11" type="ORF">ZYGR_0I07630</name>
</gene>
<dbReference type="GO" id="GO:0071004">
    <property type="term" value="C:U2-type prespliceosome"/>
    <property type="evidence" value="ECO:0007669"/>
    <property type="project" value="TreeGrafter"/>
</dbReference>
<dbReference type="OrthoDB" id="447637at2759"/>
<dbReference type="SUPFAM" id="SSF109905">
    <property type="entry name" value="Surp module (SWAP domain)"/>
    <property type="match status" value="2"/>
</dbReference>
<dbReference type="EMBL" id="AM989988">
    <property type="protein sequence ID" value="CAQ43558.1"/>
    <property type="molecule type" value="Genomic_DNA"/>
</dbReference>
<comment type="subcellular location">
    <subcellularLocation>
        <location evidence="1">Nucleus</location>
    </subcellularLocation>
</comment>
<reference evidence="10" key="1">
    <citation type="submission" date="2008-02" db="EMBL/GenBank/DDBJ databases">
        <title>Zygosaccharomyces rouxii homologs of Saccharomyces cerevisiae chromosome III.</title>
        <authorList>
            <person name="Gordon J.L."/>
            <person name="Wolfe K.H."/>
        </authorList>
    </citation>
    <scope>NUCLEOTIDE SEQUENCE</scope>
    <source>
        <strain evidence="10">CBS 732</strain>
    </source>
</reference>
<dbReference type="SMART" id="SM00648">
    <property type="entry name" value="SWAP"/>
    <property type="match status" value="2"/>
</dbReference>
<evidence type="ECO:0000256" key="6">
    <source>
        <dbReference type="ARBA" id="ARBA00023242"/>
    </source>
</evidence>
<feature type="domain" description="SURP motif" evidence="9">
    <location>
        <begin position="18"/>
        <end position="56"/>
    </location>
</feature>
<dbReference type="GO" id="GO:0003723">
    <property type="term" value="F:RNA binding"/>
    <property type="evidence" value="ECO:0007669"/>
    <property type="project" value="InterPro"/>
</dbReference>
<evidence type="ECO:0000256" key="8">
    <source>
        <dbReference type="SAM" id="MobiDB-lite"/>
    </source>
</evidence>
<feature type="domain" description="SURP motif" evidence="9">
    <location>
        <begin position="92"/>
        <end position="135"/>
    </location>
</feature>
<dbReference type="InterPro" id="IPR000061">
    <property type="entry name" value="Surp"/>
</dbReference>
<evidence type="ECO:0000256" key="7">
    <source>
        <dbReference type="SAM" id="Coils"/>
    </source>
</evidence>
<evidence type="ECO:0000313" key="11">
    <source>
        <dbReference type="EMBL" id="GAV48466.1"/>
    </source>
</evidence>
<dbReference type="Proteomes" id="UP000187013">
    <property type="component" value="Unassembled WGS sequence"/>
</dbReference>
<dbReference type="PANTHER" id="PTHR15316:SF1">
    <property type="entry name" value="SPLICING FACTOR 3A SUBUNIT 1"/>
    <property type="match status" value="1"/>
</dbReference>
<dbReference type="PROSITE" id="PS50128">
    <property type="entry name" value="SURP"/>
    <property type="match status" value="2"/>
</dbReference>
<proteinExistence type="predicted"/>
<name>B2G4P9_ZYGRO</name>
<dbReference type="EMBL" id="BDGX01000009">
    <property type="protein sequence ID" value="GAV48466.1"/>
    <property type="molecule type" value="Genomic_DNA"/>
</dbReference>
<dbReference type="PANTHER" id="PTHR15316">
    <property type="entry name" value="SPLICEOSOME ASSOCIATED PROTEIN 114/SWAP SPLICING FACTOR-RELATED"/>
    <property type="match status" value="1"/>
</dbReference>
<dbReference type="KEGG" id="zro:ZYRO0C18062g"/>
<keyword evidence="6" id="KW-0539">Nucleus</keyword>
<dbReference type="GO" id="GO:0071013">
    <property type="term" value="C:catalytic step 2 spliceosome"/>
    <property type="evidence" value="ECO:0007669"/>
    <property type="project" value="TreeGrafter"/>
</dbReference>
<dbReference type="InterPro" id="IPR035967">
    <property type="entry name" value="SWAP/Surp_sf"/>
</dbReference>
<dbReference type="Pfam" id="PF12230">
    <property type="entry name" value="PRP21_like_P"/>
    <property type="match status" value="1"/>
</dbReference>
<dbReference type="Gene3D" id="1.10.10.790">
    <property type="entry name" value="Surp module"/>
    <property type="match status" value="2"/>
</dbReference>
<evidence type="ECO:0000313" key="10">
    <source>
        <dbReference type="EMBL" id="CAQ43558.1"/>
    </source>
</evidence>
<feature type="region of interest" description="Disordered" evidence="8">
    <location>
        <begin position="249"/>
        <end position="277"/>
    </location>
</feature>
<evidence type="ECO:0000256" key="2">
    <source>
        <dbReference type="ARBA" id="ARBA00022664"/>
    </source>
</evidence>